<keyword evidence="3" id="KW-0472">Membrane</keyword>
<evidence type="ECO:0000259" key="4">
    <source>
        <dbReference type="Pfam" id="PF00149"/>
    </source>
</evidence>
<dbReference type="SUPFAM" id="SSF56300">
    <property type="entry name" value="Metallo-dependent phosphatases"/>
    <property type="match status" value="1"/>
</dbReference>
<comment type="caution">
    <text evidence="5">The sequence shown here is derived from an EMBL/GenBank/DDBJ whole genome shotgun (WGS) entry which is preliminary data.</text>
</comment>
<dbReference type="PANTHER" id="PTHR31302:SF31">
    <property type="entry name" value="PHOSPHODIESTERASE YAEI"/>
    <property type="match status" value="1"/>
</dbReference>
<dbReference type="InterPro" id="IPR051158">
    <property type="entry name" value="Metallophosphoesterase_sf"/>
</dbReference>
<organism evidence="5 6">
    <name type="scientific">Rubripirellula reticaptiva</name>
    <dbReference type="NCBI Taxonomy" id="2528013"/>
    <lineage>
        <taxon>Bacteria</taxon>
        <taxon>Pseudomonadati</taxon>
        <taxon>Planctomycetota</taxon>
        <taxon>Planctomycetia</taxon>
        <taxon>Pirellulales</taxon>
        <taxon>Pirellulaceae</taxon>
        <taxon>Rubripirellula</taxon>
    </lineage>
</organism>
<feature type="domain" description="Calcineurin-like phosphoesterase" evidence="4">
    <location>
        <begin position="65"/>
        <end position="228"/>
    </location>
</feature>
<evidence type="ECO:0000256" key="3">
    <source>
        <dbReference type="SAM" id="Phobius"/>
    </source>
</evidence>
<keyword evidence="3" id="KW-1133">Transmembrane helix</keyword>
<keyword evidence="3" id="KW-0812">Transmembrane</keyword>
<dbReference type="RefSeq" id="WP_146534520.1">
    <property type="nucleotide sequence ID" value="NZ_SJPX01000003.1"/>
</dbReference>
<dbReference type="GO" id="GO:0009245">
    <property type="term" value="P:lipid A biosynthetic process"/>
    <property type="evidence" value="ECO:0007669"/>
    <property type="project" value="TreeGrafter"/>
</dbReference>
<dbReference type="Gene3D" id="3.60.21.10">
    <property type="match status" value="1"/>
</dbReference>
<evidence type="ECO:0000313" key="5">
    <source>
        <dbReference type="EMBL" id="TWU51092.1"/>
    </source>
</evidence>
<accession>A0A5C6EPQ5</accession>
<dbReference type="PANTHER" id="PTHR31302">
    <property type="entry name" value="TRANSMEMBRANE PROTEIN WITH METALLOPHOSPHOESTERASE DOMAIN-RELATED"/>
    <property type="match status" value="1"/>
</dbReference>
<dbReference type="Proteomes" id="UP000317977">
    <property type="component" value="Unassembled WGS sequence"/>
</dbReference>
<dbReference type="GO" id="GO:0046872">
    <property type="term" value="F:metal ion binding"/>
    <property type="evidence" value="ECO:0007669"/>
    <property type="project" value="UniProtKB-KW"/>
</dbReference>
<sequence>MKPQSSFIRRPVLTRRHFLGGVIGGVSIAGGMYGWATRVEPHWLQITRHTLAIRDLPESLRGKSLVQISDFHIGVADENYLSWAVEQANELSPDIVAVTGDIIDHGFEGSADAVQRVFSRLEGGSLATLGCLGNHDYGNRWSDTNIADRITETLSDVGVQMLRDEHVTVEGLSVFGLNDYWTPHFNANQVLREADQGRDGLCLCHNPDVCDEHVWNGFRGTILAGHTHGGQCKPPFMPPPRLPIKNRRYVSGFYDVGEDRTLFVNRGVGYGFKARFNCRPEITHFTLQRSLS</sequence>
<gene>
    <name evidence="5" type="ORF">Poly59_26810</name>
</gene>
<protein>
    <submittedName>
        <fullName evidence="5">Putative metallophosphoesterase</fullName>
        <ecNumber evidence="5">3.1.-.-</ecNumber>
    </submittedName>
</protein>
<dbReference type="OrthoDB" id="9780884at2"/>
<evidence type="ECO:0000256" key="1">
    <source>
        <dbReference type="ARBA" id="ARBA00022723"/>
    </source>
</evidence>
<dbReference type="InterPro" id="IPR004843">
    <property type="entry name" value="Calcineurin-like_PHP"/>
</dbReference>
<dbReference type="GO" id="GO:0008758">
    <property type="term" value="F:UDP-2,3-diacylglucosamine hydrolase activity"/>
    <property type="evidence" value="ECO:0007669"/>
    <property type="project" value="TreeGrafter"/>
</dbReference>
<name>A0A5C6EPQ5_9BACT</name>
<evidence type="ECO:0000313" key="6">
    <source>
        <dbReference type="Proteomes" id="UP000317977"/>
    </source>
</evidence>
<keyword evidence="6" id="KW-1185">Reference proteome</keyword>
<dbReference type="GO" id="GO:0016020">
    <property type="term" value="C:membrane"/>
    <property type="evidence" value="ECO:0007669"/>
    <property type="project" value="GOC"/>
</dbReference>
<feature type="transmembrane region" description="Helical" evidence="3">
    <location>
        <begin position="18"/>
        <end position="36"/>
    </location>
</feature>
<keyword evidence="2 5" id="KW-0378">Hydrolase</keyword>
<reference evidence="5 6" key="1">
    <citation type="submission" date="2019-02" db="EMBL/GenBank/DDBJ databases">
        <title>Deep-cultivation of Planctomycetes and their phenomic and genomic characterization uncovers novel biology.</title>
        <authorList>
            <person name="Wiegand S."/>
            <person name="Jogler M."/>
            <person name="Boedeker C."/>
            <person name="Pinto D."/>
            <person name="Vollmers J."/>
            <person name="Rivas-Marin E."/>
            <person name="Kohn T."/>
            <person name="Peeters S.H."/>
            <person name="Heuer A."/>
            <person name="Rast P."/>
            <person name="Oberbeckmann S."/>
            <person name="Bunk B."/>
            <person name="Jeske O."/>
            <person name="Meyerdierks A."/>
            <person name="Storesund J.E."/>
            <person name="Kallscheuer N."/>
            <person name="Luecker S."/>
            <person name="Lage O.M."/>
            <person name="Pohl T."/>
            <person name="Merkel B.J."/>
            <person name="Hornburger P."/>
            <person name="Mueller R.-W."/>
            <person name="Bruemmer F."/>
            <person name="Labrenz M."/>
            <person name="Spormann A.M."/>
            <person name="Op Den Camp H."/>
            <person name="Overmann J."/>
            <person name="Amann R."/>
            <person name="Jetten M.S.M."/>
            <person name="Mascher T."/>
            <person name="Medema M.H."/>
            <person name="Devos D.P."/>
            <person name="Kaster A.-K."/>
            <person name="Ovreas L."/>
            <person name="Rohde M."/>
            <person name="Galperin M.Y."/>
            <person name="Jogler C."/>
        </authorList>
    </citation>
    <scope>NUCLEOTIDE SEQUENCE [LARGE SCALE GENOMIC DNA]</scope>
    <source>
        <strain evidence="5 6">Poly59</strain>
    </source>
</reference>
<dbReference type="EC" id="3.1.-.-" evidence="5"/>
<evidence type="ECO:0000256" key="2">
    <source>
        <dbReference type="ARBA" id="ARBA00022801"/>
    </source>
</evidence>
<keyword evidence="1" id="KW-0479">Metal-binding</keyword>
<dbReference type="Pfam" id="PF00149">
    <property type="entry name" value="Metallophos"/>
    <property type="match status" value="1"/>
</dbReference>
<dbReference type="EMBL" id="SJPX01000003">
    <property type="protein sequence ID" value="TWU51092.1"/>
    <property type="molecule type" value="Genomic_DNA"/>
</dbReference>
<dbReference type="InterPro" id="IPR029052">
    <property type="entry name" value="Metallo-depent_PP-like"/>
</dbReference>
<dbReference type="AlphaFoldDB" id="A0A5C6EPQ5"/>
<proteinExistence type="predicted"/>